<evidence type="ECO:0000313" key="1">
    <source>
        <dbReference type="EMBL" id="KAI3363140.1"/>
    </source>
</evidence>
<proteinExistence type="predicted"/>
<sequence>MNVSDMDPEEDEEGKCTCASGDPERMWEIPSLQKLEEVLHSAPRSCHRHGDEVWPNLYLGDMFMSHDKLGLWQLGITHVLNAAHGKLCCKGSDDFYGTTVKYYGVPANDLPTFDLSPFFYPAAEFIHQALTSGGKVFVHCAVGVSRSAALVLAYLMIHHRLSLLSSARCVQQKRWIFPNRGFLRQLIALDKKLQGWRDGGQGQQEQGVGVCWRSTPCPGRMSGSKQPQELVLIKELELILDSCALELTPVDEVWPNLYIGNVAVAQNRKTLHKLGITHVLNAAHSKQGSIGDQSFYGDTCVYFGIPAEDSERFDLSQYFKPAADFIHKALKSKDVCLFRDPPYEPPSVSELQEFLLADRRPTGHVNQVWPNLFIGNEVAARDKGTLHSLGITHIVNAAHGPPKPDCHGPCFYVNTGPRFYRDMPVDYYGIEADDAIDFILSPFFYPTSRYIRAALGMGGKSITVNNSVPGRVFVHCLMGVSRSATLVLAFLMIVEGLRLQEAVVAIRPHRDICPNPGFLQQLRSLDKSLERERRRRRQAQTLGLSAQEEDTPSLTELRQILWTDRKPTAPINQVWPNLSVARDKAMLSSLGVTHILNAAAGRHRINTGQQFYRELEMEYHGVEAADHPEFNLRPFFNPAAQFIERALKQNGRVFVHCAMGVSRSGALVLAYLMLCHGLSLVEAIVAVRLNRDIGPNSGFLDQLRQLELSLSPQRKTHHDDEHTVEHALSPV</sequence>
<accession>A0ACB8W556</accession>
<gene>
    <name evidence="1" type="ORF">L3Q82_011795</name>
</gene>
<comment type="caution">
    <text evidence="1">The sequence shown here is derived from an EMBL/GenBank/DDBJ whole genome shotgun (WGS) entry which is preliminary data.</text>
</comment>
<organism evidence="1 2">
    <name type="scientific">Scortum barcoo</name>
    <name type="common">barcoo grunter</name>
    <dbReference type="NCBI Taxonomy" id="214431"/>
    <lineage>
        <taxon>Eukaryota</taxon>
        <taxon>Metazoa</taxon>
        <taxon>Chordata</taxon>
        <taxon>Craniata</taxon>
        <taxon>Vertebrata</taxon>
        <taxon>Euteleostomi</taxon>
        <taxon>Actinopterygii</taxon>
        <taxon>Neopterygii</taxon>
        <taxon>Teleostei</taxon>
        <taxon>Neoteleostei</taxon>
        <taxon>Acanthomorphata</taxon>
        <taxon>Eupercaria</taxon>
        <taxon>Centrarchiformes</taxon>
        <taxon>Terapontoidei</taxon>
        <taxon>Terapontidae</taxon>
        <taxon>Scortum</taxon>
    </lineage>
</organism>
<reference evidence="1" key="1">
    <citation type="submission" date="2022-04" db="EMBL/GenBank/DDBJ databases">
        <title>Jade perch genome.</title>
        <authorList>
            <person name="Chao B."/>
        </authorList>
    </citation>
    <scope>NUCLEOTIDE SEQUENCE</scope>
    <source>
        <strain evidence="1">CB-2022</strain>
    </source>
</reference>
<evidence type="ECO:0000313" key="2">
    <source>
        <dbReference type="Proteomes" id="UP000831701"/>
    </source>
</evidence>
<name>A0ACB8W556_9TELE</name>
<protein>
    <submittedName>
        <fullName evidence="1">Uncharacterized protein</fullName>
    </submittedName>
</protein>
<dbReference type="Proteomes" id="UP000831701">
    <property type="component" value="Chromosome 14"/>
</dbReference>
<keyword evidence="2" id="KW-1185">Reference proteome</keyword>
<dbReference type="EMBL" id="CM041544">
    <property type="protein sequence ID" value="KAI3363140.1"/>
    <property type="molecule type" value="Genomic_DNA"/>
</dbReference>